<dbReference type="AlphaFoldDB" id="A0AAD1U5F6"/>
<sequence>MFGRISIVFVSLLVYFVAAQEIATAPAEIKASDDGTTGDVIKVPTCDKTCFDECTLKDIGITECGALCSCEAEAEQLTTDLVKDSRCWMQCRQDCILDIFTEDSEENFGQSNCFGECACVCNRQCTQSCTNSKSNTNKFCLQSCGCPSNKKRSDLLLKKQKEYFDLPLDNKTDDELAQEFAGKIADLVTHKDTEKQTKERQVLDKKLRKIERKWDEYAENAKNLGINATVFCNQTCSHDCFLEADQSTYEVLTKCLISKCQCFRPKLPDAKDYISFESLIVLKNIITEEEEKSEQVADAYEQISKEYEHQVDKLDDTADLIDEIIEDTIKAANTTTSEEEPIVPEEPTPQRPDTPTEESQPTPVEEPKAEETSPANSTEPVTPVVPEDTPAAPTNNTEAATPTEEPATPTEEPATPTEEPATPAEEPVAPVAPVVPEDTPTNKTEPATPSEEAPATPEEKPTTPEETPVKPEEQPVTPEETPSHNQTHSEILDTVTKKAQNCNLTCFDECLDLKKYVPYPAIEQCVDLRCHCSFNAITSNVQSLLSTTSNEDIMAQMRLSAQEKPTSSIFGAFVMFLLITVATLGVAYLVYRYIGQNNKRRAYSDYGVNDSQAYERLA</sequence>
<reference evidence="5" key="1">
    <citation type="submission" date="2023-07" db="EMBL/GenBank/DDBJ databases">
        <authorList>
            <consortium name="AG Swart"/>
            <person name="Singh M."/>
            <person name="Singh A."/>
            <person name="Seah K."/>
            <person name="Emmerich C."/>
        </authorList>
    </citation>
    <scope>NUCLEOTIDE SEQUENCE</scope>
    <source>
        <strain evidence="5">DP1</strain>
    </source>
</reference>
<evidence type="ECO:0000256" key="3">
    <source>
        <dbReference type="SAM" id="Phobius"/>
    </source>
</evidence>
<gene>
    <name evidence="5" type="ORF">ECRASSUSDP1_LOCUS3575</name>
</gene>
<dbReference type="PRINTS" id="PR01217">
    <property type="entry name" value="PRICHEXTENSN"/>
</dbReference>
<evidence type="ECO:0000313" key="6">
    <source>
        <dbReference type="Proteomes" id="UP001295684"/>
    </source>
</evidence>
<keyword evidence="6" id="KW-1185">Reference proteome</keyword>
<protein>
    <submittedName>
        <fullName evidence="5">Uncharacterized protein</fullName>
    </submittedName>
</protein>
<feature type="region of interest" description="Disordered" evidence="2">
    <location>
        <begin position="332"/>
        <end position="489"/>
    </location>
</feature>
<accession>A0AAD1U5F6</accession>
<organism evidence="5 6">
    <name type="scientific">Euplotes crassus</name>
    <dbReference type="NCBI Taxonomy" id="5936"/>
    <lineage>
        <taxon>Eukaryota</taxon>
        <taxon>Sar</taxon>
        <taxon>Alveolata</taxon>
        <taxon>Ciliophora</taxon>
        <taxon>Intramacronucleata</taxon>
        <taxon>Spirotrichea</taxon>
        <taxon>Hypotrichia</taxon>
        <taxon>Euplotida</taxon>
        <taxon>Euplotidae</taxon>
        <taxon>Moneuplotes</taxon>
    </lineage>
</organism>
<evidence type="ECO:0000313" key="5">
    <source>
        <dbReference type="EMBL" id="CAI2362253.1"/>
    </source>
</evidence>
<comment type="caution">
    <text evidence="5">The sequence shown here is derived from an EMBL/GenBank/DDBJ whole genome shotgun (WGS) entry which is preliminary data.</text>
</comment>
<dbReference type="Proteomes" id="UP001295684">
    <property type="component" value="Unassembled WGS sequence"/>
</dbReference>
<keyword evidence="4" id="KW-0732">Signal</keyword>
<feature type="chain" id="PRO_5042282505" evidence="4">
    <location>
        <begin position="20"/>
        <end position="618"/>
    </location>
</feature>
<keyword evidence="1" id="KW-0175">Coiled coil</keyword>
<feature type="signal peptide" evidence="4">
    <location>
        <begin position="1"/>
        <end position="19"/>
    </location>
</feature>
<evidence type="ECO:0000256" key="1">
    <source>
        <dbReference type="SAM" id="Coils"/>
    </source>
</evidence>
<name>A0AAD1U5F6_EUPCR</name>
<feature type="compositionally biased region" description="Low complexity" evidence="2">
    <location>
        <begin position="378"/>
        <end position="456"/>
    </location>
</feature>
<feature type="compositionally biased region" description="Basic and acidic residues" evidence="2">
    <location>
        <begin position="457"/>
        <end position="473"/>
    </location>
</feature>
<proteinExistence type="predicted"/>
<keyword evidence="3" id="KW-0812">Transmembrane</keyword>
<dbReference type="EMBL" id="CAMPGE010003418">
    <property type="protein sequence ID" value="CAI2362253.1"/>
    <property type="molecule type" value="Genomic_DNA"/>
</dbReference>
<feature type="coiled-coil region" evidence="1">
    <location>
        <begin position="286"/>
        <end position="317"/>
    </location>
</feature>
<feature type="transmembrane region" description="Helical" evidence="3">
    <location>
        <begin position="569"/>
        <end position="591"/>
    </location>
</feature>
<keyword evidence="3" id="KW-1133">Transmembrane helix</keyword>
<feature type="compositionally biased region" description="Polar residues" evidence="2">
    <location>
        <begin position="353"/>
        <end position="362"/>
    </location>
</feature>
<evidence type="ECO:0000256" key="4">
    <source>
        <dbReference type="SAM" id="SignalP"/>
    </source>
</evidence>
<evidence type="ECO:0000256" key="2">
    <source>
        <dbReference type="SAM" id="MobiDB-lite"/>
    </source>
</evidence>
<keyword evidence="3" id="KW-0472">Membrane</keyword>